<evidence type="ECO:0000313" key="3">
    <source>
        <dbReference type="EMBL" id="NJC57305.1"/>
    </source>
</evidence>
<accession>A0A846S0U5</accession>
<dbReference type="PANTHER" id="PTHR46268">
    <property type="entry name" value="STRESS RESPONSE PROTEIN NHAX"/>
    <property type="match status" value="1"/>
</dbReference>
<organism evidence="3 4">
    <name type="scientific">Brevibacterium marinum</name>
    <dbReference type="NCBI Taxonomy" id="418643"/>
    <lineage>
        <taxon>Bacteria</taxon>
        <taxon>Bacillati</taxon>
        <taxon>Actinomycetota</taxon>
        <taxon>Actinomycetes</taxon>
        <taxon>Micrococcales</taxon>
        <taxon>Brevibacteriaceae</taxon>
        <taxon>Brevibacterium</taxon>
    </lineage>
</organism>
<sequence length="299" mass="31063">MSQEPATARRLVVGYIATDRGRDAIALAISLARSAGIELVVTIVRPEASTFTAGNSIPQDGSGIVSQQLDDWLDEALALVPEDVSARGVIHTSSNESKGLMEVAEAEGAIGIVVGARATTLMRQFRIGTVATSLLHSAKVPVVLAPSGNSDIGPVSRITTLFGARPGAAALIGAAVRSAAALDVDLRLLSLIENDGLREDDVAEITEFAEEYGGAVLAARAADMFASGRARVKSQAGADIEEAAANVDFKPGEIAFIGSSRLGRGGRVFIGARARRLLRVLPVPVVVVPRRAVGTVPRQ</sequence>
<dbReference type="RefSeq" id="WP_167951015.1">
    <property type="nucleotide sequence ID" value="NZ_BAAAPQ010000006.1"/>
</dbReference>
<dbReference type="EMBL" id="JAATJN010000001">
    <property type="protein sequence ID" value="NJC57305.1"/>
    <property type="molecule type" value="Genomic_DNA"/>
</dbReference>
<evidence type="ECO:0000259" key="2">
    <source>
        <dbReference type="Pfam" id="PF00582"/>
    </source>
</evidence>
<proteinExistence type="inferred from homology"/>
<dbReference type="Gene3D" id="3.40.50.620">
    <property type="entry name" value="HUPs"/>
    <property type="match status" value="2"/>
</dbReference>
<dbReference type="InterPro" id="IPR006016">
    <property type="entry name" value="UspA"/>
</dbReference>
<feature type="domain" description="UspA" evidence="2">
    <location>
        <begin position="9"/>
        <end position="145"/>
    </location>
</feature>
<dbReference type="InterPro" id="IPR014729">
    <property type="entry name" value="Rossmann-like_a/b/a_fold"/>
</dbReference>
<dbReference type="SUPFAM" id="SSF52402">
    <property type="entry name" value="Adenine nucleotide alpha hydrolases-like"/>
    <property type="match status" value="2"/>
</dbReference>
<dbReference type="AlphaFoldDB" id="A0A846S0U5"/>
<dbReference type="Proteomes" id="UP000576792">
    <property type="component" value="Unassembled WGS sequence"/>
</dbReference>
<dbReference type="Pfam" id="PF00582">
    <property type="entry name" value="Usp"/>
    <property type="match status" value="1"/>
</dbReference>
<keyword evidence="4" id="KW-1185">Reference proteome</keyword>
<gene>
    <name evidence="3" type="ORF">BKA07_002340</name>
</gene>
<comment type="similarity">
    <text evidence="1">Belongs to the universal stress protein A family.</text>
</comment>
<evidence type="ECO:0000313" key="4">
    <source>
        <dbReference type="Proteomes" id="UP000576792"/>
    </source>
</evidence>
<evidence type="ECO:0000256" key="1">
    <source>
        <dbReference type="ARBA" id="ARBA00008791"/>
    </source>
</evidence>
<dbReference type="CDD" id="cd00293">
    <property type="entry name" value="USP-like"/>
    <property type="match status" value="1"/>
</dbReference>
<name>A0A846S0U5_9MICO</name>
<dbReference type="PANTHER" id="PTHR46268:SF27">
    <property type="entry name" value="UNIVERSAL STRESS PROTEIN RV2623"/>
    <property type="match status" value="1"/>
</dbReference>
<reference evidence="3 4" key="1">
    <citation type="submission" date="2020-03" db="EMBL/GenBank/DDBJ databases">
        <title>Sequencing the genomes of 1000 actinobacteria strains.</title>
        <authorList>
            <person name="Klenk H.-P."/>
        </authorList>
    </citation>
    <scope>NUCLEOTIDE SEQUENCE [LARGE SCALE GENOMIC DNA]</scope>
    <source>
        <strain evidence="3 4">DSM 18964</strain>
    </source>
</reference>
<protein>
    <submittedName>
        <fullName evidence="3">Nucleotide-binding universal stress UspA family protein</fullName>
    </submittedName>
</protein>
<comment type="caution">
    <text evidence="3">The sequence shown here is derived from an EMBL/GenBank/DDBJ whole genome shotgun (WGS) entry which is preliminary data.</text>
</comment>